<gene>
    <name evidence="2" type="ORF">H5V45_17300</name>
</gene>
<dbReference type="InterPro" id="IPR012341">
    <property type="entry name" value="6hp_glycosidase-like_sf"/>
</dbReference>
<dbReference type="GO" id="GO:0031179">
    <property type="term" value="P:peptide modification"/>
    <property type="evidence" value="ECO:0007669"/>
    <property type="project" value="InterPro"/>
</dbReference>
<organism evidence="2 3">
    <name type="scientific">Nocardioides luti</name>
    <dbReference type="NCBI Taxonomy" id="2761101"/>
    <lineage>
        <taxon>Bacteria</taxon>
        <taxon>Bacillati</taxon>
        <taxon>Actinomycetota</taxon>
        <taxon>Actinomycetes</taxon>
        <taxon>Propionibacteriales</taxon>
        <taxon>Nocardioidaceae</taxon>
        <taxon>Nocardioides</taxon>
    </lineage>
</organism>
<dbReference type="AlphaFoldDB" id="A0A7X0RJ45"/>
<dbReference type="Pfam" id="PF05147">
    <property type="entry name" value="LANC_like"/>
    <property type="match status" value="1"/>
</dbReference>
<feature type="compositionally biased region" description="Pro residues" evidence="1">
    <location>
        <begin position="47"/>
        <end position="58"/>
    </location>
</feature>
<accession>A0A7X0RJ45</accession>
<sequence>MSEQDPETYAAHGDAAWRWVLDQVRWDDGPWIPTSVPVAGPAGSRTPPTPPSAPLVPPPDRDGMHSGIGGLAHVLAEVRLARPWTEEETALADGIAARLRAGIGGTEEYDYFDGLVSTIGALTALGAAGVGDAVARLEVLATPDGWPQTAVVPPRATPDARINDATLGTAGVLLGALWARRHGAGEDADGAATRLAGHAAEVLLAEAEPEGTGTRWRFVPRRFLVDAAPPTEMPNWSHGLAGVAAALTVAGRELDRADLVDAGRRGAEHLVTLGDRSGGGFVVPVQVPTPVDADRDPVTFSWCHGPTGTSLLFAALEAAGVDRVADESPEQWHGRCWSSVRTSGIPARLHPGFWDNDGRCCGTAGVGDLALDSWRRTGRAEDRDLAVRLADALVERAEFHGPHAWWRFVEHRAEQPLLPPGVGWLQGAAGIAAYLIRAGRVLGAVDGRNAPAVARMDTWWAVPGYSGSGSDGSGPSPANASR</sequence>
<protein>
    <recommendedName>
        <fullName evidence="4">Lanthionine synthetase</fullName>
    </recommendedName>
</protein>
<feature type="region of interest" description="Disordered" evidence="1">
    <location>
        <begin position="37"/>
        <end position="61"/>
    </location>
</feature>
<evidence type="ECO:0000313" key="3">
    <source>
        <dbReference type="Proteomes" id="UP000523955"/>
    </source>
</evidence>
<dbReference type="CDD" id="cd04434">
    <property type="entry name" value="LanC_like"/>
    <property type="match status" value="1"/>
</dbReference>
<proteinExistence type="predicted"/>
<evidence type="ECO:0000256" key="1">
    <source>
        <dbReference type="SAM" id="MobiDB-lite"/>
    </source>
</evidence>
<dbReference type="Proteomes" id="UP000523955">
    <property type="component" value="Unassembled WGS sequence"/>
</dbReference>
<comment type="caution">
    <text evidence="2">The sequence shown here is derived from an EMBL/GenBank/DDBJ whole genome shotgun (WGS) entry which is preliminary data.</text>
</comment>
<dbReference type="RefSeq" id="WP_185254077.1">
    <property type="nucleotide sequence ID" value="NZ_JACKXE010000001.1"/>
</dbReference>
<keyword evidence="3" id="KW-1185">Reference proteome</keyword>
<evidence type="ECO:0008006" key="4">
    <source>
        <dbReference type="Google" id="ProtNLM"/>
    </source>
</evidence>
<dbReference type="GO" id="GO:0005975">
    <property type="term" value="P:carbohydrate metabolic process"/>
    <property type="evidence" value="ECO:0007669"/>
    <property type="project" value="InterPro"/>
</dbReference>
<evidence type="ECO:0000313" key="2">
    <source>
        <dbReference type="EMBL" id="MBB6629087.1"/>
    </source>
</evidence>
<dbReference type="Gene3D" id="1.50.10.10">
    <property type="match status" value="1"/>
</dbReference>
<dbReference type="SUPFAM" id="SSF158745">
    <property type="entry name" value="LanC-like"/>
    <property type="match status" value="1"/>
</dbReference>
<dbReference type="SMART" id="SM01260">
    <property type="entry name" value="LANC_like"/>
    <property type="match status" value="1"/>
</dbReference>
<dbReference type="InterPro" id="IPR007822">
    <property type="entry name" value="LANC-like"/>
</dbReference>
<dbReference type="EMBL" id="JACKXE010000001">
    <property type="protein sequence ID" value="MBB6629087.1"/>
    <property type="molecule type" value="Genomic_DNA"/>
</dbReference>
<name>A0A7X0RJ45_9ACTN</name>
<reference evidence="2 3" key="1">
    <citation type="submission" date="2020-08" db="EMBL/GenBank/DDBJ databases">
        <authorList>
            <person name="Seo M.-J."/>
        </authorList>
    </citation>
    <scope>NUCLEOTIDE SEQUENCE [LARGE SCALE GENOMIC DNA]</scope>
    <source>
        <strain evidence="2 3">KIGAM211</strain>
    </source>
</reference>
<dbReference type="PRINTS" id="PR01950">
    <property type="entry name" value="LANCSUPER"/>
</dbReference>